<dbReference type="OrthoDB" id="2958217at2759"/>
<dbReference type="PANTHER" id="PTHR33112:SF8">
    <property type="entry name" value="HETEROKARYON INCOMPATIBILITY DOMAIN-CONTAINING PROTEIN"/>
    <property type="match status" value="1"/>
</dbReference>
<protein>
    <submittedName>
        <fullName evidence="2">Heterokaryon incompatibility protein-domain-containing protein</fullName>
    </submittedName>
</protein>
<name>A0A6A6NMH8_9PEZI</name>
<feature type="domain" description="Heterokaryon incompatibility" evidence="1">
    <location>
        <begin position="89"/>
        <end position="185"/>
    </location>
</feature>
<dbReference type="Proteomes" id="UP000799766">
    <property type="component" value="Unassembled WGS sequence"/>
</dbReference>
<dbReference type="EMBL" id="MU001702">
    <property type="protein sequence ID" value="KAF2452859.1"/>
    <property type="molecule type" value="Genomic_DNA"/>
</dbReference>
<accession>A0A6A6NMH8</accession>
<dbReference type="PANTHER" id="PTHR33112">
    <property type="entry name" value="DOMAIN PROTEIN, PUTATIVE-RELATED"/>
    <property type="match status" value="1"/>
</dbReference>
<sequence>MVNDELAAVLRKCAEPANDTTGSEASFELARFWLRECVAHHPDCPKPAQADAFFPTRAVDVGPPDGSQPPRLYDRAAGMPLPPEGARGYVALSHCWGASQPIKTEAATIAARRAGIAMDSLPKTFRHAVLATRRLGFRFVWIDSLCIVQDSKDDWERESKQMCDIYRQAAATVAAAQAAGHGEGCFVGRDG</sequence>
<evidence type="ECO:0000259" key="1">
    <source>
        <dbReference type="Pfam" id="PF06985"/>
    </source>
</evidence>
<keyword evidence="3" id="KW-1185">Reference proteome</keyword>
<dbReference type="Pfam" id="PF06985">
    <property type="entry name" value="HET"/>
    <property type="match status" value="1"/>
</dbReference>
<feature type="non-terminal residue" evidence="2">
    <location>
        <position position="191"/>
    </location>
</feature>
<reference evidence="2" key="1">
    <citation type="journal article" date="2020" name="Stud. Mycol.">
        <title>101 Dothideomycetes genomes: a test case for predicting lifestyles and emergence of pathogens.</title>
        <authorList>
            <person name="Haridas S."/>
            <person name="Albert R."/>
            <person name="Binder M."/>
            <person name="Bloem J."/>
            <person name="Labutti K."/>
            <person name="Salamov A."/>
            <person name="Andreopoulos B."/>
            <person name="Baker S."/>
            <person name="Barry K."/>
            <person name="Bills G."/>
            <person name="Bluhm B."/>
            <person name="Cannon C."/>
            <person name="Castanera R."/>
            <person name="Culley D."/>
            <person name="Daum C."/>
            <person name="Ezra D."/>
            <person name="Gonzalez J."/>
            <person name="Henrissat B."/>
            <person name="Kuo A."/>
            <person name="Liang C."/>
            <person name="Lipzen A."/>
            <person name="Lutzoni F."/>
            <person name="Magnuson J."/>
            <person name="Mondo S."/>
            <person name="Nolan M."/>
            <person name="Ohm R."/>
            <person name="Pangilinan J."/>
            <person name="Park H.-J."/>
            <person name="Ramirez L."/>
            <person name="Alfaro M."/>
            <person name="Sun H."/>
            <person name="Tritt A."/>
            <person name="Yoshinaga Y."/>
            <person name="Zwiers L.-H."/>
            <person name="Turgeon B."/>
            <person name="Goodwin S."/>
            <person name="Spatafora J."/>
            <person name="Crous P."/>
            <person name="Grigoriev I."/>
        </authorList>
    </citation>
    <scope>NUCLEOTIDE SEQUENCE</scope>
    <source>
        <strain evidence="2">ATCC 16933</strain>
    </source>
</reference>
<gene>
    <name evidence="2" type="ORF">BDY21DRAFT_404577</name>
</gene>
<proteinExistence type="predicted"/>
<dbReference type="AlphaFoldDB" id="A0A6A6NMH8"/>
<evidence type="ECO:0000313" key="3">
    <source>
        <dbReference type="Proteomes" id="UP000799766"/>
    </source>
</evidence>
<evidence type="ECO:0000313" key="2">
    <source>
        <dbReference type="EMBL" id="KAF2452859.1"/>
    </source>
</evidence>
<organism evidence="2 3">
    <name type="scientific">Lineolata rhizophorae</name>
    <dbReference type="NCBI Taxonomy" id="578093"/>
    <lineage>
        <taxon>Eukaryota</taxon>
        <taxon>Fungi</taxon>
        <taxon>Dikarya</taxon>
        <taxon>Ascomycota</taxon>
        <taxon>Pezizomycotina</taxon>
        <taxon>Dothideomycetes</taxon>
        <taxon>Dothideomycetes incertae sedis</taxon>
        <taxon>Lineolatales</taxon>
        <taxon>Lineolataceae</taxon>
        <taxon>Lineolata</taxon>
    </lineage>
</organism>
<dbReference type="InterPro" id="IPR010730">
    <property type="entry name" value="HET"/>
</dbReference>